<proteinExistence type="predicted"/>
<reference evidence="1 2" key="1">
    <citation type="submission" date="2024-01" db="EMBL/GenBank/DDBJ databases">
        <title>Chryseobacterium sp. T9W2-O.</title>
        <authorList>
            <person name="Maltman C."/>
        </authorList>
    </citation>
    <scope>NUCLEOTIDE SEQUENCE [LARGE SCALE GENOMIC DNA]</scope>
    <source>
        <strain evidence="1 2">T9W2-O</strain>
    </source>
</reference>
<comment type="caution">
    <text evidence="1">The sequence shown here is derived from an EMBL/GenBank/DDBJ whole genome shotgun (WGS) entry which is preliminary data.</text>
</comment>
<evidence type="ECO:0000313" key="1">
    <source>
        <dbReference type="EMBL" id="MEC3877642.1"/>
    </source>
</evidence>
<dbReference type="RefSeq" id="WP_326322306.1">
    <property type="nucleotide sequence ID" value="NZ_JAYLAA010000059.1"/>
</dbReference>
<accession>A0ABU6I081</accession>
<dbReference type="EMBL" id="JAYLAA010000059">
    <property type="protein sequence ID" value="MEC3877642.1"/>
    <property type="molecule type" value="Genomic_DNA"/>
</dbReference>
<name>A0ABU6I081_9FLAO</name>
<keyword evidence="2" id="KW-1185">Reference proteome</keyword>
<evidence type="ECO:0000313" key="2">
    <source>
        <dbReference type="Proteomes" id="UP001348397"/>
    </source>
</evidence>
<protein>
    <submittedName>
        <fullName evidence="1">Uncharacterized protein</fullName>
    </submittedName>
</protein>
<organism evidence="1 2">
    <name type="scientific">Chryseobacterium salviniae</name>
    <dbReference type="NCBI Taxonomy" id="3101750"/>
    <lineage>
        <taxon>Bacteria</taxon>
        <taxon>Pseudomonadati</taxon>
        <taxon>Bacteroidota</taxon>
        <taxon>Flavobacteriia</taxon>
        <taxon>Flavobacteriales</taxon>
        <taxon>Weeksellaceae</taxon>
        <taxon>Chryseobacterium group</taxon>
        <taxon>Chryseobacterium</taxon>
    </lineage>
</organism>
<dbReference type="Proteomes" id="UP001348397">
    <property type="component" value="Unassembled WGS sequence"/>
</dbReference>
<sequence length="184" mass="21668">MKKILFYLGSLVLLCDCATFNDRKLVNDNFKKNDLNFINGTYHNYASSGSGFYVRSLTDVFDRNTRMFNFKEKHEEKDLKIELKAVNKRMLNMKTYDAEKLLTDKNLKVTLKKDGFVYLKEKRFMLDGIPLIFGGWNIQKSRFTLDENNNLSVQSNYFFCNGILIVMSDWKTSHYSLTFEKQKP</sequence>
<gene>
    <name evidence="1" type="ORF">SOP96_18150</name>
</gene>